<dbReference type="SUPFAM" id="SSF52540">
    <property type="entry name" value="P-loop containing nucleoside triphosphate hydrolases"/>
    <property type="match status" value="1"/>
</dbReference>
<evidence type="ECO:0000313" key="4">
    <source>
        <dbReference type="EMBL" id="SVD44222.1"/>
    </source>
</evidence>
<dbReference type="PANTHER" id="PTHR45626">
    <property type="entry name" value="TRANSCRIPTION TERMINATION FACTOR 2-RELATED"/>
    <property type="match status" value="1"/>
</dbReference>
<keyword evidence="2" id="KW-0378">Hydrolase</keyword>
<accession>A0A382VCG4</accession>
<dbReference type="GO" id="GO:0005634">
    <property type="term" value="C:nucleus"/>
    <property type="evidence" value="ECO:0007669"/>
    <property type="project" value="TreeGrafter"/>
</dbReference>
<dbReference type="EMBL" id="UINC01150912">
    <property type="protein sequence ID" value="SVD44222.1"/>
    <property type="molecule type" value="Genomic_DNA"/>
</dbReference>
<evidence type="ECO:0000256" key="3">
    <source>
        <dbReference type="ARBA" id="ARBA00022840"/>
    </source>
</evidence>
<evidence type="ECO:0008006" key="5">
    <source>
        <dbReference type="Google" id="ProtNLM"/>
    </source>
</evidence>
<dbReference type="InterPro" id="IPR027417">
    <property type="entry name" value="P-loop_NTPase"/>
</dbReference>
<keyword evidence="1" id="KW-0547">Nucleotide-binding</keyword>
<evidence type="ECO:0000256" key="1">
    <source>
        <dbReference type="ARBA" id="ARBA00022741"/>
    </source>
</evidence>
<name>A0A382VCG4_9ZZZZ</name>
<dbReference type="PANTHER" id="PTHR45626:SF50">
    <property type="entry name" value="TRANSCRIPTION TERMINATION FACTOR 2"/>
    <property type="match status" value="1"/>
</dbReference>
<organism evidence="4">
    <name type="scientific">marine metagenome</name>
    <dbReference type="NCBI Taxonomy" id="408172"/>
    <lineage>
        <taxon>unclassified sequences</taxon>
        <taxon>metagenomes</taxon>
        <taxon>ecological metagenomes</taxon>
    </lineage>
</organism>
<dbReference type="GO" id="GO:0005524">
    <property type="term" value="F:ATP binding"/>
    <property type="evidence" value="ECO:0007669"/>
    <property type="project" value="UniProtKB-KW"/>
</dbReference>
<dbReference type="GO" id="GO:0008094">
    <property type="term" value="F:ATP-dependent activity, acting on DNA"/>
    <property type="evidence" value="ECO:0007669"/>
    <property type="project" value="TreeGrafter"/>
</dbReference>
<keyword evidence="3" id="KW-0067">ATP-binding</keyword>
<dbReference type="Gene3D" id="3.40.50.300">
    <property type="entry name" value="P-loop containing nucleotide triphosphate hydrolases"/>
    <property type="match status" value="1"/>
</dbReference>
<gene>
    <name evidence="4" type="ORF">METZ01_LOCUS397076</name>
</gene>
<sequence>MGYNWTLKDGAKEQIYQRIADKCLTLKKEDYLELPKCNKNIIYLDMEGRFLQQYRELERDFVLILQNEAITAQQAGILSNKLLQFCGGAVYIDGDIQDGVLLQNITGNKTWATVSGAKIDALKDILEESAGQPFLVAYNYKHELHRLKEAFPCGVTLTSKEDIDKWNSGKIPLMFVQPASVGHGLNLQYGGNNILWFSLTWNLEAYDQLNGRLDRQGQTKPVFIHHLVFRDSIEERILERLENKQITQTDLLNAMKGGQIEGSIRPKDNRF</sequence>
<dbReference type="GO" id="GO:0006281">
    <property type="term" value="P:DNA repair"/>
    <property type="evidence" value="ECO:0007669"/>
    <property type="project" value="TreeGrafter"/>
</dbReference>
<reference evidence="4" key="1">
    <citation type="submission" date="2018-05" db="EMBL/GenBank/DDBJ databases">
        <authorList>
            <person name="Lanie J.A."/>
            <person name="Ng W.-L."/>
            <person name="Kazmierczak K.M."/>
            <person name="Andrzejewski T.M."/>
            <person name="Davidsen T.M."/>
            <person name="Wayne K.J."/>
            <person name="Tettelin H."/>
            <person name="Glass J.I."/>
            <person name="Rusch D."/>
            <person name="Podicherti R."/>
            <person name="Tsui H.-C.T."/>
            <person name="Winkler M.E."/>
        </authorList>
    </citation>
    <scope>NUCLEOTIDE SEQUENCE</scope>
</reference>
<proteinExistence type="predicted"/>
<dbReference type="InterPro" id="IPR050628">
    <property type="entry name" value="SNF2_RAD54_helicase_TF"/>
</dbReference>
<protein>
    <recommendedName>
        <fullName evidence="5">Helicase C-terminal domain-containing protein</fullName>
    </recommendedName>
</protein>
<dbReference type="AlphaFoldDB" id="A0A382VCG4"/>
<evidence type="ECO:0000256" key="2">
    <source>
        <dbReference type="ARBA" id="ARBA00022801"/>
    </source>
</evidence>
<dbReference type="GO" id="GO:0016787">
    <property type="term" value="F:hydrolase activity"/>
    <property type="evidence" value="ECO:0007669"/>
    <property type="project" value="UniProtKB-KW"/>
</dbReference>